<reference evidence="10 11" key="1">
    <citation type="submission" date="2024-03" db="EMBL/GenBank/DDBJ databases">
        <title>Aureococcus anophagefferens CCMP1851 and Kratosvirus quantuckense: Draft genome of a second virus-susceptible host strain in the model system.</title>
        <authorList>
            <person name="Chase E."/>
            <person name="Truchon A.R."/>
            <person name="Schepens W."/>
            <person name="Wilhelm S.W."/>
        </authorList>
    </citation>
    <scope>NUCLEOTIDE SEQUENCE [LARGE SCALE GENOMIC DNA]</scope>
    <source>
        <strain evidence="10 11">CCMP1851</strain>
    </source>
</reference>
<evidence type="ECO:0000313" key="10">
    <source>
        <dbReference type="EMBL" id="KAK7230201.1"/>
    </source>
</evidence>
<protein>
    <submittedName>
        <fullName evidence="10">Aspartic-type endopeptidase</fullName>
    </submittedName>
</protein>
<keyword evidence="9" id="KW-0732">Signal</keyword>
<dbReference type="Pfam" id="PF04258">
    <property type="entry name" value="Peptidase_A22B"/>
    <property type="match status" value="1"/>
</dbReference>
<keyword evidence="5 8" id="KW-1133">Transmembrane helix</keyword>
<accession>A0ABR1FG32</accession>
<evidence type="ECO:0000256" key="5">
    <source>
        <dbReference type="ARBA" id="ARBA00022989"/>
    </source>
</evidence>
<keyword evidence="6 8" id="KW-0472">Membrane</keyword>
<feature type="transmembrane region" description="Helical" evidence="8">
    <location>
        <begin position="532"/>
        <end position="555"/>
    </location>
</feature>
<dbReference type="InterPro" id="IPR007369">
    <property type="entry name" value="Peptidase_A22B_SPP"/>
</dbReference>
<comment type="similarity">
    <text evidence="2">Belongs to the peptidase A22B family.</text>
</comment>
<dbReference type="SMART" id="SM00730">
    <property type="entry name" value="PSN"/>
    <property type="match status" value="1"/>
</dbReference>
<dbReference type="PANTHER" id="PTHR12174:SF75">
    <property type="entry name" value="SIGNAL PEPTIDE PEPTIDASE-LIKE 2"/>
    <property type="match status" value="1"/>
</dbReference>
<evidence type="ECO:0000256" key="9">
    <source>
        <dbReference type="SAM" id="SignalP"/>
    </source>
</evidence>
<feature type="transmembrane region" description="Helical" evidence="8">
    <location>
        <begin position="351"/>
        <end position="378"/>
    </location>
</feature>
<evidence type="ECO:0000256" key="8">
    <source>
        <dbReference type="SAM" id="Phobius"/>
    </source>
</evidence>
<feature type="transmembrane region" description="Helical" evidence="8">
    <location>
        <begin position="399"/>
        <end position="422"/>
    </location>
</feature>
<dbReference type="Proteomes" id="UP001363151">
    <property type="component" value="Unassembled WGS sequence"/>
</dbReference>
<gene>
    <name evidence="10" type="ORF">SO694_0021107</name>
</gene>
<dbReference type="EMBL" id="JBBJCI010000448">
    <property type="protein sequence ID" value="KAK7230201.1"/>
    <property type="molecule type" value="Genomic_DNA"/>
</dbReference>
<evidence type="ECO:0000256" key="3">
    <source>
        <dbReference type="ARBA" id="ARBA00022692"/>
    </source>
</evidence>
<proteinExistence type="inferred from homology"/>
<feature type="region of interest" description="Disordered" evidence="7">
    <location>
        <begin position="324"/>
        <end position="343"/>
    </location>
</feature>
<feature type="transmembrane region" description="Helical" evidence="8">
    <location>
        <begin position="428"/>
        <end position="448"/>
    </location>
</feature>
<evidence type="ECO:0000256" key="4">
    <source>
        <dbReference type="ARBA" id="ARBA00022801"/>
    </source>
</evidence>
<sequence length="602" mass="64984">MNASHSQLLATVCAAIAFARLLTFENAADLKFFGGVPFALDFWHAVRGAPPPTLLKLPCDQMDRALDANQPILFEGCIPDGVGLTDQIREEKRWTLVAPRHFKHFQHRWSGNAEMMLRETTPAPRLEITQRRGDVLFVPPCPNCTFADRWAAAAKAGVRALVVYNTVEGIYRNRSYAEDKYDYDCGNGRAVDASVVPASKHAAYKEDRLAGFPGSSCATGSSCESGRCLLTGNGGEVCCAWDTYMTMAATRAETVGAVSAVFVTMRDADKLRGNANLATPAPNAVAATLWDDGQESLVSWSSVLIWLLGRGSDPAASVAIDGGDDDDAPEFELTPPTRGASSASRPGALLVLFYVDMYFVVICAFALSSASSTTAVLWRPLLGRIRYCAARELFESRHFGAVSLLDVASAGLGVSCSLWWLAARRASYAWVLQDTFGMCLCVLFLNVIKLNSLRVAAMLLSMAFCYDIFFVFLSPYFFEESIMVKSTQLPMLLMLPRFGEVGGGYTMLGLGDIVLPGLLVSRRGALRRAAAAARDAAAQVLLLMVAGYAAGLAMANRSEGTLPMFWRGPPALNGGPPPKSDGRQLGNLPYQNEDGALLKISI</sequence>
<organism evidence="10 11">
    <name type="scientific">Aureococcus anophagefferens</name>
    <name type="common">Harmful bloom alga</name>
    <dbReference type="NCBI Taxonomy" id="44056"/>
    <lineage>
        <taxon>Eukaryota</taxon>
        <taxon>Sar</taxon>
        <taxon>Stramenopiles</taxon>
        <taxon>Ochrophyta</taxon>
        <taxon>Pelagophyceae</taxon>
        <taxon>Pelagomonadales</taxon>
        <taxon>Pelagomonadaceae</taxon>
        <taxon>Aureococcus</taxon>
    </lineage>
</organism>
<evidence type="ECO:0000256" key="1">
    <source>
        <dbReference type="ARBA" id="ARBA00004127"/>
    </source>
</evidence>
<feature type="chain" id="PRO_5045556435" evidence="9">
    <location>
        <begin position="20"/>
        <end position="602"/>
    </location>
</feature>
<dbReference type="PANTHER" id="PTHR12174">
    <property type="entry name" value="SIGNAL PEPTIDE PEPTIDASE"/>
    <property type="match status" value="1"/>
</dbReference>
<name>A0ABR1FG32_AURAN</name>
<evidence type="ECO:0000256" key="2">
    <source>
        <dbReference type="ARBA" id="ARBA00006859"/>
    </source>
</evidence>
<keyword evidence="4" id="KW-0378">Hydrolase</keyword>
<evidence type="ECO:0000256" key="6">
    <source>
        <dbReference type="ARBA" id="ARBA00023136"/>
    </source>
</evidence>
<dbReference type="InterPro" id="IPR006639">
    <property type="entry name" value="Preselin/SPP"/>
</dbReference>
<feature type="transmembrane region" description="Helical" evidence="8">
    <location>
        <begin position="498"/>
        <end position="520"/>
    </location>
</feature>
<evidence type="ECO:0000313" key="11">
    <source>
        <dbReference type="Proteomes" id="UP001363151"/>
    </source>
</evidence>
<keyword evidence="11" id="KW-1185">Reference proteome</keyword>
<evidence type="ECO:0000256" key="7">
    <source>
        <dbReference type="SAM" id="MobiDB-lite"/>
    </source>
</evidence>
<feature type="signal peptide" evidence="9">
    <location>
        <begin position="1"/>
        <end position="19"/>
    </location>
</feature>
<feature type="region of interest" description="Disordered" evidence="7">
    <location>
        <begin position="570"/>
        <end position="590"/>
    </location>
</feature>
<comment type="caution">
    <text evidence="10">The sequence shown here is derived from an EMBL/GenBank/DDBJ whole genome shotgun (WGS) entry which is preliminary data.</text>
</comment>
<keyword evidence="3 8" id="KW-0812">Transmembrane</keyword>
<comment type="subcellular location">
    <subcellularLocation>
        <location evidence="1">Endomembrane system</location>
        <topology evidence="1">Multi-pass membrane protein</topology>
    </subcellularLocation>
</comment>
<feature type="transmembrane region" description="Helical" evidence="8">
    <location>
        <begin position="455"/>
        <end position="478"/>
    </location>
</feature>